<feature type="compositionally biased region" description="Basic and acidic residues" evidence="1">
    <location>
        <begin position="217"/>
        <end position="234"/>
    </location>
</feature>
<feature type="region of interest" description="Disordered" evidence="1">
    <location>
        <begin position="202"/>
        <end position="240"/>
    </location>
</feature>
<evidence type="ECO:0000313" key="3">
    <source>
        <dbReference type="Proteomes" id="UP001610334"/>
    </source>
</evidence>
<evidence type="ECO:0000256" key="1">
    <source>
        <dbReference type="SAM" id="MobiDB-lite"/>
    </source>
</evidence>
<feature type="compositionally biased region" description="Polar residues" evidence="1">
    <location>
        <begin position="174"/>
        <end position="186"/>
    </location>
</feature>
<reference evidence="2 3" key="1">
    <citation type="submission" date="2024-07" db="EMBL/GenBank/DDBJ databases">
        <title>Section-level genome sequencing and comparative genomics of Aspergillus sections Usti and Cavernicolus.</title>
        <authorList>
            <consortium name="Lawrence Berkeley National Laboratory"/>
            <person name="Nybo J.L."/>
            <person name="Vesth T.C."/>
            <person name="Theobald S."/>
            <person name="Frisvad J.C."/>
            <person name="Larsen T.O."/>
            <person name="Kjaerboelling I."/>
            <person name="Rothschild-Mancinelli K."/>
            <person name="Lyhne E.K."/>
            <person name="Kogle M.E."/>
            <person name="Barry K."/>
            <person name="Clum A."/>
            <person name="Na H."/>
            <person name="Ledsgaard L."/>
            <person name="Lin J."/>
            <person name="Lipzen A."/>
            <person name="Kuo A."/>
            <person name="Riley R."/>
            <person name="Mondo S."/>
            <person name="Labutti K."/>
            <person name="Haridas S."/>
            <person name="Pangalinan J."/>
            <person name="Salamov A.A."/>
            <person name="Simmons B.A."/>
            <person name="Magnuson J.K."/>
            <person name="Chen J."/>
            <person name="Drula E."/>
            <person name="Henrissat B."/>
            <person name="Wiebenga A."/>
            <person name="Lubbers R.J."/>
            <person name="Gomes A.C."/>
            <person name="Makela M.R."/>
            <person name="Stajich J."/>
            <person name="Grigoriev I.V."/>
            <person name="Mortensen U.H."/>
            <person name="De Vries R.P."/>
            <person name="Baker S.E."/>
            <person name="Andersen M.R."/>
        </authorList>
    </citation>
    <scope>NUCLEOTIDE SEQUENCE [LARGE SCALE GENOMIC DNA]</scope>
    <source>
        <strain evidence="2 3">CBS 588.65</strain>
    </source>
</reference>
<accession>A0ABR4GSQ5</accession>
<feature type="compositionally biased region" description="Polar residues" evidence="1">
    <location>
        <begin position="205"/>
        <end position="216"/>
    </location>
</feature>
<feature type="compositionally biased region" description="Basic and acidic residues" evidence="1">
    <location>
        <begin position="149"/>
        <end position="173"/>
    </location>
</feature>
<comment type="caution">
    <text evidence="2">The sequence shown here is derived from an EMBL/GenBank/DDBJ whole genome shotgun (WGS) entry which is preliminary data.</text>
</comment>
<organism evidence="2 3">
    <name type="scientific">Aspergillus granulosus</name>
    <dbReference type="NCBI Taxonomy" id="176169"/>
    <lineage>
        <taxon>Eukaryota</taxon>
        <taxon>Fungi</taxon>
        <taxon>Dikarya</taxon>
        <taxon>Ascomycota</taxon>
        <taxon>Pezizomycotina</taxon>
        <taxon>Eurotiomycetes</taxon>
        <taxon>Eurotiomycetidae</taxon>
        <taxon>Eurotiales</taxon>
        <taxon>Aspergillaceae</taxon>
        <taxon>Aspergillus</taxon>
        <taxon>Aspergillus subgen. Nidulantes</taxon>
    </lineage>
</organism>
<sequence length="240" mass="27185">MSDLAQMLLEIKLYEQVQLLESAFIESDGTLRKGETTRSVALQRVLCHKPSRAEDYKVERGKKLSNFELIDLFRISKPYWRKWREIQLAKVQMISRNLRPVEAEWAEDLSAVLSRVYQCIPSQTTREGETQTRDYEVENPIMPLPSFRTSEDPADSHADSLENRNDETLDREPISSSAEMITSNKRPASGLCPAAKRQCLGQVTPPLQGSTATSDLQNDRTVHPSNDDSARRGGLDMFAV</sequence>
<dbReference type="Proteomes" id="UP001610334">
    <property type="component" value="Unassembled WGS sequence"/>
</dbReference>
<protein>
    <submittedName>
        <fullName evidence="2">Uncharacterized protein</fullName>
    </submittedName>
</protein>
<dbReference type="EMBL" id="JBFXLT010000208">
    <property type="protein sequence ID" value="KAL2802106.1"/>
    <property type="molecule type" value="Genomic_DNA"/>
</dbReference>
<feature type="region of interest" description="Disordered" evidence="1">
    <location>
        <begin position="143"/>
        <end position="189"/>
    </location>
</feature>
<evidence type="ECO:0000313" key="2">
    <source>
        <dbReference type="EMBL" id="KAL2802106.1"/>
    </source>
</evidence>
<gene>
    <name evidence="2" type="ORF">BJX63DRAFT_415848</name>
</gene>
<keyword evidence="3" id="KW-1185">Reference proteome</keyword>
<name>A0ABR4GSQ5_9EURO</name>
<proteinExistence type="predicted"/>